<gene>
    <name evidence="3" type="ORF">AWU65_10745</name>
</gene>
<protein>
    <submittedName>
        <fullName evidence="3">Uncharacterized protein</fullName>
    </submittedName>
</protein>
<sequence>MVNESGEEEKQLKSRILSISAIIVGLLFISNHHLGYSFGDDLFRWAGIPPWTQQGVYGFHLPVIAGLILLMVGIPWVSRMYRPRYPKIMGRVLIGCVAWIVLFPFVSEQVMYLVKYNASGISSVSYSKKGSNCDYRTKNEAILASCQIHIYSYGNESQVAVRPLNLEIGGKVVEFDRKVVAVRPRDKTKVSETFEGSMVQPDSPMSMSGGAREPGIELTVDGRSKQIE</sequence>
<feature type="region of interest" description="Disordered" evidence="1">
    <location>
        <begin position="197"/>
        <end position="228"/>
    </location>
</feature>
<comment type="caution">
    <text evidence="3">The sequence shown here is derived from an EMBL/GenBank/DDBJ whole genome shotgun (WGS) entry which is preliminary data.</text>
</comment>
<evidence type="ECO:0000313" key="3">
    <source>
        <dbReference type="EMBL" id="KZS46357.1"/>
    </source>
</evidence>
<dbReference type="STRING" id="59843.A3958_10325"/>
<keyword evidence="2" id="KW-0472">Membrane</keyword>
<dbReference type="OrthoDB" id="2654737at2"/>
<keyword evidence="2" id="KW-0812">Transmembrane</keyword>
<keyword evidence="4" id="KW-1185">Reference proteome</keyword>
<keyword evidence="2" id="KW-1133">Transmembrane helix</keyword>
<reference evidence="3" key="1">
    <citation type="journal article" date="2016" name="Genome Announc.">
        <title>Draft genomes of two strains of Paenibacillus glucanolyticus with capability to degrade lignocellulose.</title>
        <authorList>
            <person name="Mathews S.L."/>
            <person name="Pawlak J."/>
            <person name="Grunden A.M."/>
        </authorList>
    </citation>
    <scope>NUCLEOTIDE SEQUENCE [LARGE SCALE GENOMIC DNA]</scope>
    <source>
        <strain evidence="3">SLM1</strain>
    </source>
</reference>
<organism evidence="3 4">
    <name type="scientific">Paenibacillus glucanolyticus</name>
    <dbReference type="NCBI Taxonomy" id="59843"/>
    <lineage>
        <taxon>Bacteria</taxon>
        <taxon>Bacillati</taxon>
        <taxon>Bacillota</taxon>
        <taxon>Bacilli</taxon>
        <taxon>Bacillales</taxon>
        <taxon>Paenibacillaceae</taxon>
        <taxon>Paenibacillus</taxon>
    </lineage>
</organism>
<evidence type="ECO:0000313" key="4">
    <source>
        <dbReference type="Proteomes" id="UP000076796"/>
    </source>
</evidence>
<feature type="transmembrane region" description="Helical" evidence="2">
    <location>
        <begin position="56"/>
        <end position="76"/>
    </location>
</feature>
<accession>A0A163J4M6</accession>
<evidence type="ECO:0000256" key="1">
    <source>
        <dbReference type="SAM" id="MobiDB-lite"/>
    </source>
</evidence>
<name>A0A163J4M6_9BACL</name>
<evidence type="ECO:0000256" key="2">
    <source>
        <dbReference type="SAM" id="Phobius"/>
    </source>
</evidence>
<feature type="transmembrane region" description="Helical" evidence="2">
    <location>
        <begin position="16"/>
        <end position="36"/>
    </location>
</feature>
<dbReference type="EMBL" id="LWMH01000001">
    <property type="protein sequence ID" value="KZS46357.1"/>
    <property type="molecule type" value="Genomic_DNA"/>
</dbReference>
<dbReference type="Proteomes" id="UP000076796">
    <property type="component" value="Unassembled WGS sequence"/>
</dbReference>
<proteinExistence type="predicted"/>
<dbReference type="AlphaFoldDB" id="A0A163J4M6"/>
<feature type="transmembrane region" description="Helical" evidence="2">
    <location>
        <begin position="88"/>
        <end position="106"/>
    </location>
</feature>